<dbReference type="EMBL" id="JAPDOG010000008">
    <property type="protein sequence ID" value="MCW3782020.1"/>
    <property type="molecule type" value="Genomic_DNA"/>
</dbReference>
<keyword evidence="2" id="KW-1133">Transmembrane helix</keyword>
<comment type="caution">
    <text evidence="3">The sequence shown here is derived from an EMBL/GenBank/DDBJ whole genome shotgun (WGS) entry which is preliminary data.</text>
</comment>
<feature type="transmembrane region" description="Helical" evidence="2">
    <location>
        <begin position="139"/>
        <end position="166"/>
    </location>
</feature>
<sequence length="427" mass="47144">MSQPDTQTAGRTRRPRDPRIDLFRGLLLVMIFIDHVPGNWYEYLTLRNIGFTDAAESFFAMSGMAAGLAYTAGIVRWREIGVWSGIAPVWKRAWVLYLSHVFLTMAGIAIFAAAAEAFGLTELLTKNNLRQVFENTSQALLGIVTMGHQIGYVNILPAYSVLLLAAPFAIHLALRSPLALLAGSLALWFATGLFRLNIPAYPNPGGWFFNPFAWQLIFTIGLLTGVALRDGERFVRKSRVLFALAAGWLVFVFAWRYVPEVGSTMNGFMARLQSVGLPFHITSHDKTYLPMLRLLHVLALIYVISCLPVIARLSAHRFAEPLRLMGRQGLLVFSAGTLLSLAGQALLRYFDGVALVPWLYIPAGTLALWGIAWLGDWKRRASQPAGQPPLAKDEPLIKAPSCQRRSDKRGHASPDAITGFDVPVAAE</sequence>
<proteinExistence type="predicted"/>
<dbReference type="PIRSF" id="PIRSF028704">
    <property type="entry name" value="UPC028704"/>
    <property type="match status" value="1"/>
</dbReference>
<dbReference type="RefSeq" id="WP_264771922.1">
    <property type="nucleotide sequence ID" value="NZ_JAPDOG010000008.1"/>
</dbReference>
<feature type="transmembrane region" description="Helical" evidence="2">
    <location>
        <begin position="208"/>
        <end position="228"/>
    </location>
</feature>
<feature type="transmembrane region" description="Helical" evidence="2">
    <location>
        <begin position="178"/>
        <end position="196"/>
    </location>
</feature>
<protein>
    <submittedName>
        <fullName evidence="3">OpgC domain-containing protein</fullName>
    </submittedName>
</protein>
<feature type="transmembrane region" description="Helical" evidence="2">
    <location>
        <begin position="95"/>
        <end position="119"/>
    </location>
</feature>
<feature type="transmembrane region" description="Helical" evidence="2">
    <location>
        <begin position="21"/>
        <end position="38"/>
    </location>
</feature>
<feature type="region of interest" description="Disordered" evidence="1">
    <location>
        <begin position="384"/>
        <end position="427"/>
    </location>
</feature>
<keyword evidence="2" id="KW-0812">Transmembrane</keyword>
<evidence type="ECO:0000256" key="2">
    <source>
        <dbReference type="SAM" id="Phobius"/>
    </source>
</evidence>
<accession>A0ABT3J3I2</accession>
<dbReference type="Proteomes" id="UP001207582">
    <property type="component" value="Unassembled WGS sequence"/>
</dbReference>
<dbReference type="PANTHER" id="PTHR38592">
    <property type="entry name" value="BLL4819 PROTEIN"/>
    <property type="match status" value="1"/>
</dbReference>
<dbReference type="PANTHER" id="PTHR38592:SF3">
    <property type="entry name" value="BLL4819 PROTEIN"/>
    <property type="match status" value="1"/>
</dbReference>
<feature type="transmembrane region" description="Helical" evidence="2">
    <location>
        <begin position="356"/>
        <end position="374"/>
    </location>
</feature>
<evidence type="ECO:0000256" key="1">
    <source>
        <dbReference type="SAM" id="MobiDB-lite"/>
    </source>
</evidence>
<feature type="transmembrane region" description="Helical" evidence="2">
    <location>
        <begin position="240"/>
        <end position="258"/>
    </location>
</feature>
<reference evidence="3 4" key="1">
    <citation type="submission" date="2022-10" db="EMBL/GenBank/DDBJ databases">
        <title>Defluviimonas sp. CAU 1641 isolated from mud.</title>
        <authorList>
            <person name="Kim W."/>
        </authorList>
    </citation>
    <scope>NUCLEOTIDE SEQUENCE [LARGE SCALE GENOMIC DNA]</scope>
    <source>
        <strain evidence="3 4">CAU 1641</strain>
    </source>
</reference>
<evidence type="ECO:0000313" key="3">
    <source>
        <dbReference type="EMBL" id="MCW3782020.1"/>
    </source>
</evidence>
<feature type="transmembrane region" description="Helical" evidence="2">
    <location>
        <begin position="330"/>
        <end position="350"/>
    </location>
</feature>
<feature type="transmembrane region" description="Helical" evidence="2">
    <location>
        <begin position="58"/>
        <end position="75"/>
    </location>
</feature>
<dbReference type="Pfam" id="PF10129">
    <property type="entry name" value="OpgC_C"/>
    <property type="match status" value="1"/>
</dbReference>
<dbReference type="InterPro" id="IPR014550">
    <property type="entry name" value="UCP028704_OpgC"/>
</dbReference>
<gene>
    <name evidence="3" type="ORF">OM960_10475</name>
</gene>
<name>A0ABT3J3I2_9RHOB</name>
<organism evidence="3 4">
    <name type="scientific">Defluviimonas salinarum</name>
    <dbReference type="NCBI Taxonomy" id="2992147"/>
    <lineage>
        <taxon>Bacteria</taxon>
        <taxon>Pseudomonadati</taxon>
        <taxon>Pseudomonadota</taxon>
        <taxon>Alphaproteobacteria</taxon>
        <taxon>Rhodobacterales</taxon>
        <taxon>Paracoccaceae</taxon>
        <taxon>Albidovulum</taxon>
    </lineage>
</organism>
<keyword evidence="4" id="KW-1185">Reference proteome</keyword>
<feature type="transmembrane region" description="Helical" evidence="2">
    <location>
        <begin position="291"/>
        <end position="310"/>
    </location>
</feature>
<keyword evidence="2" id="KW-0472">Membrane</keyword>
<evidence type="ECO:0000313" key="4">
    <source>
        <dbReference type="Proteomes" id="UP001207582"/>
    </source>
</evidence>